<comment type="subunit">
    <text evidence="11">Heterotrimer composed of an alpha, a beta and a gamma chain.</text>
</comment>
<evidence type="ECO:0000256" key="11">
    <source>
        <dbReference type="HAMAP-Rule" id="MF_00119"/>
    </source>
</evidence>
<name>A0A150J3D7_9EURY</name>
<evidence type="ECO:0000256" key="9">
    <source>
        <dbReference type="ARBA" id="ARBA00023134"/>
    </source>
</evidence>
<keyword evidence="8 11" id="KW-0648">Protein biosynthesis</keyword>
<comment type="function">
    <text evidence="11">eIF-2 functions in the early steps of protein synthesis by forming a ternary complex with GTP and initiator tRNA.</text>
</comment>
<dbReference type="NCBIfam" id="TIGR00231">
    <property type="entry name" value="small_GTP"/>
    <property type="match status" value="1"/>
</dbReference>
<dbReference type="STRING" id="1705564.APG08_01185"/>
<dbReference type="GO" id="GO:0003924">
    <property type="term" value="F:GTPase activity"/>
    <property type="evidence" value="ECO:0007669"/>
    <property type="project" value="InterPro"/>
</dbReference>
<dbReference type="GO" id="GO:0003743">
    <property type="term" value="F:translation initiation factor activity"/>
    <property type="evidence" value="ECO:0007669"/>
    <property type="project" value="UniProtKB-KW"/>
</dbReference>
<organism evidence="13 14">
    <name type="scientific">Candidatus Methanofastidiosum methylothiophilum</name>
    <dbReference type="NCBI Taxonomy" id="1705564"/>
    <lineage>
        <taxon>Archaea</taxon>
        <taxon>Methanobacteriati</taxon>
        <taxon>Methanobacteriota</taxon>
        <taxon>Stenosarchaea group</taxon>
        <taxon>Candidatus Methanofastidiosia</taxon>
        <taxon>Candidatus Methanofastidiosales</taxon>
        <taxon>Candidatus Methanofastidiosaceae</taxon>
        <taxon>Candidatus Methanofastidiosum</taxon>
    </lineage>
</organism>
<feature type="binding site" evidence="11">
    <location>
        <position position="58"/>
    </location>
    <ligand>
        <name>Zn(2+)</name>
        <dbReference type="ChEBI" id="CHEBI:29105"/>
    </ligand>
</feature>
<dbReference type="SUPFAM" id="SSF50465">
    <property type="entry name" value="EF-Tu/eEF-1alpha/eIF2-gamma C-terminal domain"/>
    <property type="match status" value="1"/>
</dbReference>
<dbReference type="CDD" id="cd15490">
    <property type="entry name" value="eIF2_gamma_III"/>
    <property type="match status" value="1"/>
</dbReference>
<dbReference type="HAMAP" id="MF_00119">
    <property type="entry name" value="eIF_2_gamma"/>
    <property type="match status" value="1"/>
</dbReference>
<dbReference type="EC" id="3.6.5.3" evidence="11"/>
<sequence>MGQAEVNIGLVGHVDHGKTTLTRALSGVWTDKHSEELRRGITIRLGYADIEFRKCEACEGIEAYTTEKTCPKCGGNSKVLRKVSFVDAPGHETLMATMLSGAAIMDGAILVIAANEKCPQPQTREHLMALNIVGIKNIVIAQNKIELVSKEKAIENYNQIKSFIKGTVAENAPIIPISAQHRVNIDYLIKSIEDVIKTPKRDPNKPPIMYIARSFDTNRPGTFPEDLKGGILGGSLIQGKLKVGDKIEIRPGFEKVEQNKKVFKPILTEVSSLNVSNESVEEALPGGLLGVGTFLDPAVTKSDTLAGSILGHPDELPKVWESLTLEINLLERVVGTEDEIEVDPIRPKEMLLLNVGTAKTIGTTTKVGKVTELILKLPVCSLVGERVAISRRVGARWRLIGYGIIK</sequence>
<comment type="cofactor">
    <cofactor evidence="1 11">
        <name>Mg(2+)</name>
        <dbReference type="ChEBI" id="CHEBI:18420"/>
    </cofactor>
</comment>
<dbReference type="PANTHER" id="PTHR42854:SF3">
    <property type="entry name" value="EUKARYOTIC TRANSLATION INITIATION FACTOR 2 SUBUNIT 3-RELATED"/>
    <property type="match status" value="1"/>
</dbReference>
<feature type="binding site" evidence="11">
    <location>
        <begin position="178"/>
        <end position="180"/>
    </location>
    <ligand>
        <name>GTP</name>
        <dbReference type="ChEBI" id="CHEBI:37565"/>
    </ligand>
</feature>
<feature type="binding site" evidence="11">
    <location>
        <begin position="15"/>
        <end position="20"/>
    </location>
    <ligand>
        <name>GTP</name>
        <dbReference type="ChEBI" id="CHEBI:37565"/>
    </ligand>
</feature>
<feature type="binding site" evidence="11">
    <location>
        <position position="42"/>
    </location>
    <ligand>
        <name>Mg(2+)</name>
        <dbReference type="ChEBI" id="CHEBI:18420"/>
        <label>1</label>
    </ligand>
</feature>
<dbReference type="GO" id="GO:0001731">
    <property type="term" value="P:formation of translation preinitiation complex"/>
    <property type="evidence" value="ECO:0007669"/>
    <property type="project" value="TreeGrafter"/>
</dbReference>
<evidence type="ECO:0000256" key="4">
    <source>
        <dbReference type="ARBA" id="ARBA00022723"/>
    </source>
</evidence>
<dbReference type="InterPro" id="IPR009000">
    <property type="entry name" value="Transl_B-barrel_sf"/>
</dbReference>
<keyword evidence="4 11" id="KW-0479">Metal-binding</keyword>
<dbReference type="PRINTS" id="PR00315">
    <property type="entry name" value="ELONGATNFCT"/>
</dbReference>
<protein>
    <recommendedName>
        <fullName evidence="11">Translation initiation factor 2 subunit gamma</fullName>
        <ecNumber evidence="11">3.6.5.3</ecNumber>
    </recommendedName>
    <alternativeName>
        <fullName evidence="11">aIF2-gamma</fullName>
    </alternativeName>
    <alternativeName>
        <fullName evidence="11">eIF-2-gamma</fullName>
    </alternativeName>
</protein>
<dbReference type="InterPro" id="IPR027417">
    <property type="entry name" value="P-loop_NTPase"/>
</dbReference>
<evidence type="ECO:0000256" key="1">
    <source>
        <dbReference type="ARBA" id="ARBA00001946"/>
    </source>
</evidence>
<dbReference type="Gene3D" id="2.40.30.10">
    <property type="entry name" value="Translation factors"/>
    <property type="match status" value="2"/>
</dbReference>
<dbReference type="InterPro" id="IPR000795">
    <property type="entry name" value="T_Tr_GTP-bd_dom"/>
</dbReference>
<keyword evidence="3 11" id="KW-0396">Initiation factor</keyword>
<dbReference type="PATRIC" id="fig|1705409.3.peg.1219"/>
<keyword evidence="9 11" id="KW-0342">GTP-binding</keyword>
<dbReference type="InterPro" id="IPR009001">
    <property type="entry name" value="Transl_elong_EF1A/Init_IF2_C"/>
</dbReference>
<dbReference type="CDD" id="cd03688">
    <property type="entry name" value="eIF2_gamma_II"/>
    <property type="match status" value="1"/>
</dbReference>
<comment type="catalytic activity">
    <reaction evidence="10 11">
        <text>GTP + H2O = GDP + phosphate + H(+)</text>
        <dbReference type="Rhea" id="RHEA:19669"/>
        <dbReference type="ChEBI" id="CHEBI:15377"/>
        <dbReference type="ChEBI" id="CHEBI:15378"/>
        <dbReference type="ChEBI" id="CHEBI:37565"/>
        <dbReference type="ChEBI" id="CHEBI:43474"/>
        <dbReference type="ChEBI" id="CHEBI:58189"/>
        <dbReference type="EC" id="3.6.5.3"/>
    </reaction>
</comment>
<evidence type="ECO:0000256" key="7">
    <source>
        <dbReference type="ARBA" id="ARBA00022842"/>
    </source>
</evidence>
<feature type="binding site" evidence="11">
    <location>
        <position position="15"/>
    </location>
    <ligand>
        <name>Mg(2+)</name>
        <dbReference type="ChEBI" id="CHEBI:18420"/>
        <label>2</label>
    </ligand>
</feature>
<dbReference type="GO" id="GO:0003746">
    <property type="term" value="F:translation elongation factor activity"/>
    <property type="evidence" value="ECO:0007669"/>
    <property type="project" value="UniProtKB-UniRule"/>
</dbReference>
<dbReference type="Gene3D" id="3.40.50.300">
    <property type="entry name" value="P-loop containing nucleotide triphosphate hydrolases"/>
    <property type="match status" value="1"/>
</dbReference>
<dbReference type="InterPro" id="IPR044127">
    <property type="entry name" value="eIF2g_dom_2"/>
</dbReference>
<dbReference type="SUPFAM" id="SSF52540">
    <property type="entry name" value="P-loop containing nucleoside triphosphate hydrolases"/>
    <property type="match status" value="1"/>
</dbReference>
<evidence type="ECO:0000256" key="2">
    <source>
        <dbReference type="ARBA" id="ARBA00005388"/>
    </source>
</evidence>
<evidence type="ECO:0000313" key="14">
    <source>
        <dbReference type="Proteomes" id="UP000075398"/>
    </source>
</evidence>
<evidence type="ECO:0000256" key="3">
    <source>
        <dbReference type="ARBA" id="ARBA00022540"/>
    </source>
</evidence>
<keyword evidence="6 11" id="KW-0378">Hydrolase</keyword>
<dbReference type="GO" id="GO:0046872">
    <property type="term" value="F:metal ion binding"/>
    <property type="evidence" value="ECO:0007669"/>
    <property type="project" value="UniProtKB-KW"/>
</dbReference>
<feature type="binding site" evidence="11">
    <location>
        <position position="55"/>
    </location>
    <ligand>
        <name>Zn(2+)</name>
        <dbReference type="ChEBI" id="CHEBI:29105"/>
    </ligand>
</feature>
<feature type="binding site" evidence="11">
    <location>
        <position position="19"/>
    </location>
    <ligand>
        <name>Mg(2+)</name>
        <dbReference type="ChEBI" id="CHEBI:18420"/>
        <label>1</label>
    </ligand>
</feature>
<dbReference type="NCBIfam" id="TIGR03680">
    <property type="entry name" value="eif2g_arch"/>
    <property type="match status" value="1"/>
</dbReference>
<evidence type="ECO:0000256" key="6">
    <source>
        <dbReference type="ARBA" id="ARBA00022801"/>
    </source>
</evidence>
<evidence type="ECO:0000259" key="12">
    <source>
        <dbReference type="PROSITE" id="PS51722"/>
    </source>
</evidence>
<dbReference type="InterPro" id="IPR005225">
    <property type="entry name" value="Small_GTP-bd"/>
</dbReference>
<dbReference type="PROSITE" id="PS51722">
    <property type="entry name" value="G_TR_2"/>
    <property type="match status" value="1"/>
</dbReference>
<dbReference type="Pfam" id="PF09173">
    <property type="entry name" value="eIF2_C"/>
    <property type="match status" value="1"/>
</dbReference>
<evidence type="ECO:0000256" key="8">
    <source>
        <dbReference type="ARBA" id="ARBA00022917"/>
    </source>
</evidence>
<feature type="binding site" evidence="11">
    <location>
        <position position="73"/>
    </location>
    <ligand>
        <name>Zn(2+)</name>
        <dbReference type="ChEBI" id="CHEBI:29105"/>
    </ligand>
</feature>
<dbReference type="InterPro" id="IPR015256">
    <property type="entry name" value="eIF2g_C"/>
</dbReference>
<dbReference type="Proteomes" id="UP000075398">
    <property type="component" value="Unassembled WGS sequence"/>
</dbReference>
<proteinExistence type="inferred from homology"/>
<keyword evidence="11" id="KW-0862">Zinc</keyword>
<keyword evidence="5 11" id="KW-0547">Nucleotide-binding</keyword>
<dbReference type="PANTHER" id="PTHR42854">
    <property type="entry name" value="EUKARYOTIC TRANSLATION INITIATION FACTOR 2 SUBUNIT 3 FAMILY MEMBER"/>
    <property type="match status" value="1"/>
</dbReference>
<evidence type="ECO:0000256" key="10">
    <source>
        <dbReference type="ARBA" id="ARBA00048107"/>
    </source>
</evidence>
<dbReference type="GO" id="GO:0005525">
    <property type="term" value="F:GTP binding"/>
    <property type="evidence" value="ECO:0007669"/>
    <property type="project" value="UniProtKB-UniRule"/>
</dbReference>
<dbReference type="InterPro" id="IPR050543">
    <property type="entry name" value="eIF2G"/>
</dbReference>
<dbReference type="InterPro" id="IPR022424">
    <property type="entry name" value="TIF2_gsu"/>
</dbReference>
<dbReference type="FunFam" id="2.40.30.10:FF:000009">
    <property type="entry name" value="Eukaryotic translation initiation factor 2 subunit gamma"/>
    <property type="match status" value="1"/>
</dbReference>
<dbReference type="EMBL" id="LNGC01000048">
    <property type="protein sequence ID" value="KYC51736.1"/>
    <property type="molecule type" value="Genomic_DNA"/>
</dbReference>
<reference evidence="13 14" key="1">
    <citation type="journal article" date="2016" name="ISME J.">
        <title>Chasing the elusive Euryarchaeota class WSA2: genomes reveal a uniquely fastidious methyl-reducing methanogen.</title>
        <authorList>
            <person name="Nobu M.K."/>
            <person name="Narihiro T."/>
            <person name="Kuroda K."/>
            <person name="Mei R."/>
            <person name="Liu W.T."/>
        </authorList>
    </citation>
    <scope>NUCLEOTIDE SEQUENCE [LARGE SCALE GENOMIC DNA]</scope>
    <source>
        <strain evidence="13">U1lsi0528_Bin055</strain>
    </source>
</reference>
<evidence type="ECO:0000313" key="13">
    <source>
        <dbReference type="EMBL" id="KYC51736.1"/>
    </source>
</evidence>
<dbReference type="GO" id="GO:0000049">
    <property type="term" value="F:tRNA binding"/>
    <property type="evidence" value="ECO:0007669"/>
    <property type="project" value="InterPro"/>
</dbReference>
<dbReference type="Pfam" id="PF00009">
    <property type="entry name" value="GTP_EFTU"/>
    <property type="match status" value="1"/>
</dbReference>
<gene>
    <name evidence="11 13" type="primary">eif2g</name>
    <name evidence="13" type="ORF">AMQ22_01176</name>
</gene>
<dbReference type="FunFam" id="3.40.50.300:FF:000065">
    <property type="entry name" value="Eukaryotic translation initiation factor 2 subunit gamma"/>
    <property type="match status" value="1"/>
</dbReference>
<keyword evidence="7 11" id="KW-0460">Magnesium</keyword>
<evidence type="ECO:0000256" key="5">
    <source>
        <dbReference type="ARBA" id="ARBA00022741"/>
    </source>
</evidence>
<feature type="domain" description="Tr-type G" evidence="12">
    <location>
        <begin position="3"/>
        <end position="200"/>
    </location>
</feature>
<dbReference type="SUPFAM" id="SSF50447">
    <property type="entry name" value="Translation proteins"/>
    <property type="match status" value="1"/>
</dbReference>
<dbReference type="NCBIfam" id="NF003077">
    <property type="entry name" value="PRK04000.1"/>
    <property type="match status" value="1"/>
</dbReference>
<dbReference type="Pfam" id="PF03144">
    <property type="entry name" value="GTP_EFTU_D2"/>
    <property type="match status" value="1"/>
</dbReference>
<dbReference type="InterPro" id="IPR004161">
    <property type="entry name" value="EFTu-like_2"/>
</dbReference>
<accession>A0A150J3D7</accession>
<dbReference type="FunFam" id="2.40.30.10:FF:000075">
    <property type="entry name" value="Translation initiation factor 2 subunit gamma"/>
    <property type="match status" value="1"/>
</dbReference>
<feature type="binding site" evidence="11">
    <location>
        <position position="70"/>
    </location>
    <ligand>
        <name>Zn(2+)</name>
        <dbReference type="ChEBI" id="CHEBI:29105"/>
    </ligand>
</feature>
<dbReference type="CDD" id="cd01888">
    <property type="entry name" value="eIF2_gamma"/>
    <property type="match status" value="1"/>
</dbReference>
<comment type="caution">
    <text evidence="13">The sequence shown here is derived from an EMBL/GenBank/DDBJ whole genome shotgun (WGS) entry which is preliminary data.</text>
</comment>
<dbReference type="AlphaFoldDB" id="A0A150J3D7"/>
<comment type="similarity">
    <text evidence="2 11">Belongs to the TRAFAC class translation factor GTPase superfamily. Classic translation factor GTPase family. EIF2G subfamily.</text>
</comment>
<dbReference type="GO" id="GO:0005829">
    <property type="term" value="C:cytosol"/>
    <property type="evidence" value="ECO:0007669"/>
    <property type="project" value="TreeGrafter"/>
</dbReference>
<dbReference type="InterPro" id="IPR044128">
    <property type="entry name" value="eIF2g_GTP-bd"/>
</dbReference>
<feature type="binding site" evidence="11">
    <location>
        <position position="40"/>
    </location>
    <ligand>
        <name>Mg(2+)</name>
        <dbReference type="ChEBI" id="CHEBI:18420"/>
        <label>2</label>
    </ligand>
</feature>
<feature type="binding site" evidence="11">
    <location>
        <begin position="143"/>
        <end position="146"/>
    </location>
    <ligand>
        <name>GTP</name>
        <dbReference type="ChEBI" id="CHEBI:37565"/>
    </ligand>
</feature>